<evidence type="ECO:0000313" key="4">
    <source>
        <dbReference type="Proteomes" id="UP000054695"/>
    </source>
</evidence>
<reference evidence="3 4" key="1">
    <citation type="submission" date="2015-11" db="EMBL/GenBank/DDBJ databases">
        <title>Genomic analysis of 38 Legionella species identifies large and diverse effector repertoires.</title>
        <authorList>
            <person name="Burstein D."/>
            <person name="Amaro F."/>
            <person name="Zusman T."/>
            <person name="Lifshitz Z."/>
            <person name="Cohen O."/>
            <person name="Gilbert J.A."/>
            <person name="Pupko T."/>
            <person name="Shuman H.A."/>
            <person name="Segal G."/>
        </authorList>
    </citation>
    <scope>NUCLEOTIDE SEQUENCE [LARGE SCALE GENOMIC DNA]</scope>
    <source>
        <strain evidence="3 4">WIGA</strain>
    </source>
</reference>
<dbReference type="PANTHER" id="PTHR38439:SF3">
    <property type="entry name" value="COPPER-RESISTANT CUPROPROTEIN COPI"/>
    <property type="match status" value="1"/>
</dbReference>
<dbReference type="AlphaFoldDB" id="A0A0W0REZ7"/>
<name>A0A0W0REZ7_LEGBO</name>
<dbReference type="OrthoDB" id="9816061at2"/>
<dbReference type="GO" id="GO:0046872">
    <property type="term" value="F:metal ion binding"/>
    <property type="evidence" value="ECO:0007669"/>
    <property type="project" value="UniProtKB-KW"/>
</dbReference>
<dbReference type="Gene3D" id="2.60.40.420">
    <property type="entry name" value="Cupredoxins - blue copper proteins"/>
    <property type="match status" value="1"/>
</dbReference>
<gene>
    <name evidence="3" type="ORF">Lboz_3194</name>
</gene>
<dbReference type="Proteomes" id="UP000054695">
    <property type="component" value="Unassembled WGS sequence"/>
</dbReference>
<dbReference type="STRING" id="447.Lboz_3194"/>
<dbReference type="InterPro" id="IPR008972">
    <property type="entry name" value="Cupredoxin"/>
</dbReference>
<accession>A0A0W0REZ7</accession>
<keyword evidence="1" id="KW-0479">Metal-binding</keyword>
<keyword evidence="2" id="KW-0186">Copper</keyword>
<sequence>MLTTLSRTFILTSFFSGIFINSSFAHSHHETSSIGNPVNATKATKTIKVTASDDMRFNFLQAPKVHDGEIITFEVTNIGKVVHEFSIGDEKEQKEHQKMMRTMPGLVHKDGNTITINPGETKTLTWQFKANPKHDVVFACNIPGHFEAGMYMKVKTAKLDRNSVVIGIRGSVS</sequence>
<keyword evidence="4" id="KW-1185">Reference proteome</keyword>
<dbReference type="PATRIC" id="fig|447.4.peg.3412"/>
<dbReference type="EMBL" id="LNXU01000045">
    <property type="protein sequence ID" value="KTC69678.1"/>
    <property type="molecule type" value="Genomic_DNA"/>
</dbReference>
<evidence type="ECO:0000256" key="1">
    <source>
        <dbReference type="ARBA" id="ARBA00022723"/>
    </source>
</evidence>
<evidence type="ECO:0000256" key="2">
    <source>
        <dbReference type="ARBA" id="ARBA00023008"/>
    </source>
</evidence>
<evidence type="ECO:0000313" key="3">
    <source>
        <dbReference type="EMBL" id="KTC69678.1"/>
    </source>
</evidence>
<dbReference type="SUPFAM" id="SSF49503">
    <property type="entry name" value="Cupredoxins"/>
    <property type="match status" value="1"/>
</dbReference>
<evidence type="ECO:0008006" key="5">
    <source>
        <dbReference type="Google" id="ProtNLM"/>
    </source>
</evidence>
<dbReference type="PANTHER" id="PTHR38439">
    <property type="entry name" value="AURACYANIN-B"/>
    <property type="match status" value="1"/>
</dbReference>
<proteinExistence type="predicted"/>
<dbReference type="RefSeq" id="WP_058460736.1">
    <property type="nucleotide sequence ID" value="NZ_CAAAIY010000007.1"/>
</dbReference>
<protein>
    <recommendedName>
        <fullName evidence="5">Copper-binding protein</fullName>
    </recommendedName>
</protein>
<organism evidence="3 4">
    <name type="scientific">Legionella bozemanae</name>
    <name type="common">Fluoribacter bozemanae</name>
    <dbReference type="NCBI Taxonomy" id="447"/>
    <lineage>
        <taxon>Bacteria</taxon>
        <taxon>Pseudomonadati</taxon>
        <taxon>Pseudomonadota</taxon>
        <taxon>Gammaproteobacteria</taxon>
        <taxon>Legionellales</taxon>
        <taxon>Legionellaceae</taxon>
        <taxon>Legionella</taxon>
    </lineage>
</organism>
<comment type="caution">
    <text evidence="3">The sequence shown here is derived from an EMBL/GenBank/DDBJ whole genome shotgun (WGS) entry which is preliminary data.</text>
</comment>
<dbReference type="InterPro" id="IPR050845">
    <property type="entry name" value="Cu-binding_ET"/>
</dbReference>